<dbReference type="InterPro" id="IPR002182">
    <property type="entry name" value="NB-ARC"/>
</dbReference>
<keyword evidence="5" id="KW-0067">ATP-binding</keyword>
<evidence type="ECO:0000256" key="4">
    <source>
        <dbReference type="ARBA" id="ARBA00022821"/>
    </source>
</evidence>
<evidence type="ECO:0000259" key="9">
    <source>
        <dbReference type="Pfam" id="PF25019"/>
    </source>
</evidence>
<dbReference type="GO" id="GO:0043531">
    <property type="term" value="F:ADP binding"/>
    <property type="evidence" value="ECO:0007669"/>
    <property type="project" value="InterPro"/>
</dbReference>
<dbReference type="Gene3D" id="1.20.5.4130">
    <property type="match status" value="1"/>
</dbReference>
<dbReference type="Gene3D" id="3.80.10.10">
    <property type="entry name" value="Ribonuclease Inhibitor"/>
    <property type="match status" value="4"/>
</dbReference>
<sequence>MEIAAAIGGALLAPAFEPLFNKLASKDLLNYAREGHVLTKINKWKEMLESIYGVLEDAEEKQMVSRSVKMWVSELRNLAYDLEDILDEFDFEARRSKLKAEPVAGSSKVRKLFHNIRAVKFSKEMVSKIKGISSRLEEITSRRNQLDLRERTGRLKERIPTTCLVNHAEIYGREKDKKAILELLNSESSDRRVALISIVGLGGIGKTTLAQLIFNEAGKKFDLTAWVSVGEDFDVVRLTKTVLQSVGGDLTSNDLNSLQLNLKARLSEKKFFMVLDDVWNENYDHWTIFLRPFENGAKESRIIVTTRNLGVSRTMGAIQSYTLRVLENDDCLSVFAHHALGVTNFEEHLDLEATGKKIVERCQGLPLAAKAIGGLLRGQPTRDAWEQVLNSGIWEEKSDILPALKLSYHHLPSHLKQCFAYCAIFPKGYEFDEDELVLQWMAEGFLQHAQEMKQMKRWGHRYFHDLLWRSFFQQSTGNESRYVMHDLLNDLAKSVSGEICLHLDDDELKGIKSHANVRHSAFACHECDRYQRFEDFYEMSNLRTFFALSTDQWRDNFLSIRVVHDLVPKLKRLRVLSLAHYSFEELPSSIGALKHLRYLDLSYNSEIKRLPNSLSDLQNLQTLKLCSCENLIELPTGIGALINLAHLDLEFTHALQEMPLGVANLTNLQTLSKFIVGKGSNCLGIRELMNLPHLEGQLSIEKLQNVARIADANLVDLKKIENLGDLALVWTRKLRDSPCEEDHEFQVLNLLEPHQKLERLSVRFYGGKEFPLWIGDPAFTNMVALNLWDWQNITSLPPLGRLCKLKWLSIKGMDELLEVGLELSPSLEILEIEDMLKLKQWAHSGDVNVEVTRKFPRLRKIWIGNCPKLVVTLPTSLPSLDELYIGRCQDIILESVHDLCSLQTLSICSISALENLHQVVAQSFVALKHLWIRDCSQLIHLWRGSTNLDKLSSLKSLRIEGCKKLVSLVGGVEGNLPCNLEILEIYGCDGLEILPNGLQTLTSLRELNIQRCRNLVSFPSAGLPCSLKSLQIHYCDSLESLPKGIVHDSNARNEMSHLEVVGVNSCPSLTSVLVGEFPYSIKKIAICFWTTQLLESFHNRFSHLTTLIIYGSELESFPESGLAIPNLRDLIIRKCENLRLLPNQIQNLTSLHNLEIRNCAGLLSFADEGLPPNLTSLFILSCENWRSLPNQMQNLTSLQRLQIFNCGGLVSFPDGGLPPKLGLLRISYCKNLKQPISEWRLKTLASLTYLRIEGPCPKWRLRMNWWLRINYMFCSVGSNS</sequence>
<dbReference type="OrthoDB" id="2973320at2759"/>
<dbReference type="Pfam" id="PF13855">
    <property type="entry name" value="LRR_8"/>
    <property type="match status" value="1"/>
</dbReference>
<evidence type="ECO:0000313" key="11">
    <source>
        <dbReference type="Proteomes" id="UP000027138"/>
    </source>
</evidence>
<evidence type="ECO:0000313" key="10">
    <source>
        <dbReference type="EMBL" id="KDP43598.1"/>
    </source>
</evidence>
<dbReference type="AlphaFoldDB" id="A0A067L8M3"/>
<evidence type="ECO:0000256" key="1">
    <source>
        <dbReference type="ARBA" id="ARBA00022614"/>
    </source>
</evidence>
<dbReference type="GO" id="GO:0005524">
    <property type="term" value="F:ATP binding"/>
    <property type="evidence" value="ECO:0007669"/>
    <property type="project" value="UniProtKB-KW"/>
</dbReference>
<dbReference type="PROSITE" id="PS51450">
    <property type="entry name" value="LRR"/>
    <property type="match status" value="1"/>
</dbReference>
<dbReference type="InterPro" id="IPR056789">
    <property type="entry name" value="LRR_R13L1-DRL21"/>
</dbReference>
<dbReference type="InterPro" id="IPR058922">
    <property type="entry name" value="WHD_DRP"/>
</dbReference>
<dbReference type="InterPro" id="IPR041118">
    <property type="entry name" value="Rx_N"/>
</dbReference>
<dbReference type="PANTHER" id="PTHR36766">
    <property type="entry name" value="PLANT BROAD-SPECTRUM MILDEW RESISTANCE PROTEIN RPW8"/>
    <property type="match status" value="1"/>
</dbReference>
<evidence type="ECO:0000259" key="8">
    <source>
        <dbReference type="Pfam" id="PF23559"/>
    </source>
</evidence>
<dbReference type="Pfam" id="PF25019">
    <property type="entry name" value="LRR_R13L1-DRL21"/>
    <property type="match status" value="1"/>
</dbReference>
<protein>
    <recommendedName>
        <fullName evidence="12">Disease resistance RPP13-like protein 1</fullName>
    </recommendedName>
</protein>
<evidence type="ECO:0000256" key="3">
    <source>
        <dbReference type="ARBA" id="ARBA00022741"/>
    </source>
</evidence>
<evidence type="ECO:0000259" key="6">
    <source>
        <dbReference type="Pfam" id="PF00931"/>
    </source>
</evidence>
<dbReference type="GO" id="GO:0051707">
    <property type="term" value="P:response to other organism"/>
    <property type="evidence" value="ECO:0007669"/>
    <property type="project" value="UniProtKB-ARBA"/>
</dbReference>
<dbReference type="Pfam" id="PF18052">
    <property type="entry name" value="Rx_N"/>
    <property type="match status" value="1"/>
</dbReference>
<name>A0A067L8M3_JATCU</name>
<feature type="domain" description="NB-ARC" evidence="6">
    <location>
        <begin position="174"/>
        <end position="338"/>
    </location>
</feature>
<dbReference type="FunFam" id="1.10.10.10:FF:000322">
    <property type="entry name" value="Probable disease resistance protein At1g63360"/>
    <property type="match status" value="1"/>
</dbReference>
<dbReference type="GO" id="GO:0006952">
    <property type="term" value="P:defense response"/>
    <property type="evidence" value="ECO:0007669"/>
    <property type="project" value="UniProtKB-KW"/>
</dbReference>
<feature type="domain" description="R13L1/DRL21-like LRR repeat region" evidence="9">
    <location>
        <begin position="685"/>
        <end position="813"/>
    </location>
</feature>
<keyword evidence="3" id="KW-0547">Nucleotide-binding</keyword>
<dbReference type="InterPro" id="IPR032675">
    <property type="entry name" value="LRR_dom_sf"/>
</dbReference>
<reference evidence="10 11" key="1">
    <citation type="journal article" date="2014" name="PLoS ONE">
        <title>Global Analysis of Gene Expression Profiles in Physic Nut (Jatropha curcas L.) Seedlings Exposed to Salt Stress.</title>
        <authorList>
            <person name="Zhang L."/>
            <person name="Zhang C."/>
            <person name="Wu P."/>
            <person name="Chen Y."/>
            <person name="Li M."/>
            <person name="Jiang H."/>
            <person name="Wu G."/>
        </authorList>
    </citation>
    <scope>NUCLEOTIDE SEQUENCE [LARGE SCALE GENOMIC DNA]</scope>
    <source>
        <strain evidence="11">cv. GZQX0401</strain>
        <tissue evidence="10">Young leaves</tissue>
    </source>
</reference>
<feature type="domain" description="Disease resistance protein winged helix" evidence="8">
    <location>
        <begin position="424"/>
        <end position="492"/>
    </location>
</feature>
<dbReference type="SUPFAM" id="SSF52540">
    <property type="entry name" value="P-loop containing nucleoside triphosphate hydrolases"/>
    <property type="match status" value="1"/>
</dbReference>
<dbReference type="Proteomes" id="UP000027138">
    <property type="component" value="Unassembled WGS sequence"/>
</dbReference>
<keyword evidence="1" id="KW-0433">Leucine-rich repeat</keyword>
<dbReference type="InterPro" id="IPR027417">
    <property type="entry name" value="P-loop_NTPase"/>
</dbReference>
<organism evidence="10 11">
    <name type="scientific">Jatropha curcas</name>
    <name type="common">Barbados nut</name>
    <dbReference type="NCBI Taxonomy" id="180498"/>
    <lineage>
        <taxon>Eukaryota</taxon>
        <taxon>Viridiplantae</taxon>
        <taxon>Streptophyta</taxon>
        <taxon>Embryophyta</taxon>
        <taxon>Tracheophyta</taxon>
        <taxon>Spermatophyta</taxon>
        <taxon>Magnoliopsida</taxon>
        <taxon>eudicotyledons</taxon>
        <taxon>Gunneridae</taxon>
        <taxon>Pentapetalae</taxon>
        <taxon>rosids</taxon>
        <taxon>fabids</taxon>
        <taxon>Malpighiales</taxon>
        <taxon>Euphorbiaceae</taxon>
        <taxon>Crotonoideae</taxon>
        <taxon>Jatropheae</taxon>
        <taxon>Jatropha</taxon>
    </lineage>
</organism>
<keyword evidence="11" id="KW-1185">Reference proteome</keyword>
<dbReference type="SUPFAM" id="SSF52058">
    <property type="entry name" value="L domain-like"/>
    <property type="match status" value="3"/>
</dbReference>
<dbReference type="Pfam" id="PF00931">
    <property type="entry name" value="NB-ARC"/>
    <property type="match status" value="1"/>
</dbReference>
<feature type="domain" description="Disease resistance N-terminal" evidence="7">
    <location>
        <begin position="18"/>
        <end position="104"/>
    </location>
</feature>
<dbReference type="Pfam" id="PF23559">
    <property type="entry name" value="WHD_DRP"/>
    <property type="match status" value="1"/>
</dbReference>
<keyword evidence="2" id="KW-0677">Repeat</keyword>
<accession>A0A067L8M3</accession>
<dbReference type="Gene3D" id="3.40.50.300">
    <property type="entry name" value="P-loop containing nucleotide triphosphate hydrolases"/>
    <property type="match status" value="1"/>
</dbReference>
<evidence type="ECO:0000256" key="2">
    <source>
        <dbReference type="ARBA" id="ARBA00022737"/>
    </source>
</evidence>
<proteinExistence type="predicted"/>
<dbReference type="EMBL" id="KK914267">
    <property type="protein sequence ID" value="KDP43598.1"/>
    <property type="molecule type" value="Genomic_DNA"/>
</dbReference>
<keyword evidence="4" id="KW-0611">Plant defense</keyword>
<gene>
    <name evidence="10" type="ORF">JCGZ_16885</name>
</gene>
<evidence type="ECO:0008006" key="12">
    <source>
        <dbReference type="Google" id="ProtNLM"/>
    </source>
</evidence>
<dbReference type="InterPro" id="IPR001611">
    <property type="entry name" value="Leu-rich_rpt"/>
</dbReference>
<dbReference type="Gene3D" id="1.10.10.10">
    <property type="entry name" value="Winged helix-like DNA-binding domain superfamily/Winged helix DNA-binding domain"/>
    <property type="match status" value="1"/>
</dbReference>
<dbReference type="PRINTS" id="PR00364">
    <property type="entry name" value="DISEASERSIST"/>
</dbReference>
<evidence type="ECO:0000259" key="7">
    <source>
        <dbReference type="Pfam" id="PF18052"/>
    </source>
</evidence>
<dbReference type="InterPro" id="IPR038005">
    <property type="entry name" value="RX-like_CC"/>
</dbReference>
<dbReference type="InterPro" id="IPR036388">
    <property type="entry name" value="WH-like_DNA-bd_sf"/>
</dbReference>
<dbReference type="PANTHER" id="PTHR36766:SF51">
    <property type="entry name" value="DISEASE RESISTANCE RPP13-LIKE PROTEIN 1"/>
    <property type="match status" value="1"/>
</dbReference>
<evidence type="ECO:0000256" key="5">
    <source>
        <dbReference type="ARBA" id="ARBA00022840"/>
    </source>
</evidence>
<dbReference type="CDD" id="cd14798">
    <property type="entry name" value="RX-CC_like"/>
    <property type="match status" value="1"/>
</dbReference>